<keyword evidence="5" id="KW-0732">Signal</keyword>
<feature type="region of interest" description="Disordered" evidence="4">
    <location>
        <begin position="314"/>
        <end position="345"/>
    </location>
</feature>
<proteinExistence type="predicted"/>
<evidence type="ECO:0000256" key="3">
    <source>
        <dbReference type="PROSITE-ProRule" id="PRU00339"/>
    </source>
</evidence>
<gene>
    <name evidence="6" type="ORF">Esi_0122_0095</name>
</gene>
<keyword evidence="1" id="KW-0677">Repeat</keyword>
<evidence type="ECO:0000256" key="5">
    <source>
        <dbReference type="SAM" id="SignalP"/>
    </source>
</evidence>
<sequence>MLVIIFAVGWLGCAEGFGLLPPVADLLLQPRTATRKTTSLRQRQQQLGGRRSSIGVSMRGEETPCNRAGFLKNGLALLVGSVAVASASPAVAETDSDELDEETKQKITQALMEALEGMEGMELTPGGGAQSKDVLKASSDVLPNRSPFEMQYELFKRGMELEDDDDFVGAERQWTEIIENFNSPNFRATNPGNKVLLARAYSNRGNTRLSLQKTREAILDYSESIDLVPEKGEFWLARGVAFEDMADRKVLARADRNVEVARTFYESALADYDHAVVLDPQDPRVYISRGDANTLLGQGRDALDNYIRAVNLSPMTPEGYQSSPTIRPRRRTAPAASRMNSCSRR</sequence>
<keyword evidence="2 3" id="KW-0802">TPR repeat</keyword>
<dbReference type="EMBL" id="FN649745">
    <property type="protein sequence ID" value="CBJ28868.1"/>
    <property type="molecule type" value="Genomic_DNA"/>
</dbReference>
<feature type="compositionally biased region" description="Low complexity" evidence="4">
    <location>
        <begin position="39"/>
        <end position="53"/>
    </location>
</feature>
<reference evidence="6 7" key="1">
    <citation type="journal article" date="2010" name="Nature">
        <title>The Ectocarpus genome and the independent evolution of multicellularity in brown algae.</title>
        <authorList>
            <person name="Cock J.M."/>
            <person name="Sterck L."/>
            <person name="Rouze P."/>
            <person name="Scornet D."/>
            <person name="Allen A.E."/>
            <person name="Amoutzias G."/>
            <person name="Anthouard V."/>
            <person name="Artiguenave F."/>
            <person name="Aury J.M."/>
            <person name="Badger J.H."/>
            <person name="Beszteri B."/>
            <person name="Billiau K."/>
            <person name="Bonnet E."/>
            <person name="Bothwell J.H."/>
            <person name="Bowler C."/>
            <person name="Boyen C."/>
            <person name="Brownlee C."/>
            <person name="Carrano C.J."/>
            <person name="Charrier B."/>
            <person name="Cho G.Y."/>
            <person name="Coelho S.M."/>
            <person name="Collen J."/>
            <person name="Corre E."/>
            <person name="Da Silva C."/>
            <person name="Delage L."/>
            <person name="Delaroque N."/>
            <person name="Dittami S.M."/>
            <person name="Doulbeau S."/>
            <person name="Elias M."/>
            <person name="Farnham G."/>
            <person name="Gachon C.M."/>
            <person name="Gschloessl B."/>
            <person name="Heesch S."/>
            <person name="Jabbari K."/>
            <person name="Jubin C."/>
            <person name="Kawai H."/>
            <person name="Kimura K."/>
            <person name="Kloareg B."/>
            <person name="Kupper F.C."/>
            <person name="Lang D."/>
            <person name="Le Bail A."/>
            <person name="Leblanc C."/>
            <person name="Lerouge P."/>
            <person name="Lohr M."/>
            <person name="Lopez P.J."/>
            <person name="Martens C."/>
            <person name="Maumus F."/>
            <person name="Michel G."/>
            <person name="Miranda-Saavedra D."/>
            <person name="Morales J."/>
            <person name="Moreau H."/>
            <person name="Motomura T."/>
            <person name="Nagasato C."/>
            <person name="Napoli C.A."/>
            <person name="Nelson D.R."/>
            <person name="Nyvall-Collen P."/>
            <person name="Peters A.F."/>
            <person name="Pommier C."/>
            <person name="Potin P."/>
            <person name="Poulain J."/>
            <person name="Quesneville H."/>
            <person name="Read B."/>
            <person name="Rensing S.A."/>
            <person name="Ritter A."/>
            <person name="Rousvoal S."/>
            <person name="Samanta M."/>
            <person name="Samson G."/>
            <person name="Schroeder D.C."/>
            <person name="Segurens B."/>
            <person name="Strittmatter M."/>
            <person name="Tonon T."/>
            <person name="Tregear J.W."/>
            <person name="Valentin K."/>
            <person name="von Dassow P."/>
            <person name="Yamagishi T."/>
            <person name="Van de Peer Y."/>
            <person name="Wincker P."/>
        </authorList>
    </citation>
    <scope>NUCLEOTIDE SEQUENCE [LARGE SCALE GENOMIC DNA]</scope>
    <source>
        <strain evidence="7">Ec32 / CCAP1310/4</strain>
    </source>
</reference>
<dbReference type="SUPFAM" id="SSF48452">
    <property type="entry name" value="TPR-like"/>
    <property type="match status" value="1"/>
</dbReference>
<dbReference type="InParanoid" id="D7FIQ0"/>
<keyword evidence="7" id="KW-1185">Reference proteome</keyword>
<evidence type="ECO:0000256" key="4">
    <source>
        <dbReference type="SAM" id="MobiDB-lite"/>
    </source>
</evidence>
<dbReference type="AlphaFoldDB" id="D7FIQ0"/>
<feature type="region of interest" description="Disordered" evidence="4">
    <location>
        <begin position="35"/>
        <end position="60"/>
    </location>
</feature>
<dbReference type="Proteomes" id="UP000002630">
    <property type="component" value="Linkage Group LG20"/>
</dbReference>
<name>D7FIQ0_ECTSI</name>
<feature type="repeat" description="TPR" evidence="3">
    <location>
        <begin position="283"/>
        <end position="316"/>
    </location>
</feature>
<dbReference type="SMART" id="SM00028">
    <property type="entry name" value="TPR"/>
    <property type="match status" value="2"/>
</dbReference>
<protein>
    <submittedName>
        <fullName evidence="6">Uncharacterized protein</fullName>
    </submittedName>
</protein>
<dbReference type="PANTHER" id="PTHR44858">
    <property type="entry name" value="TETRATRICOPEPTIDE REPEAT PROTEIN 6"/>
    <property type="match status" value="1"/>
</dbReference>
<feature type="chain" id="PRO_5003095461" evidence="5">
    <location>
        <begin position="17"/>
        <end position="345"/>
    </location>
</feature>
<dbReference type="Gene3D" id="1.25.40.10">
    <property type="entry name" value="Tetratricopeptide repeat domain"/>
    <property type="match status" value="2"/>
</dbReference>
<evidence type="ECO:0000256" key="2">
    <source>
        <dbReference type="ARBA" id="ARBA00022803"/>
    </source>
</evidence>
<dbReference type="eggNOG" id="ENOG502SSJM">
    <property type="taxonomic scope" value="Eukaryota"/>
</dbReference>
<accession>D7FIQ0</accession>
<dbReference type="InterPro" id="IPR011990">
    <property type="entry name" value="TPR-like_helical_dom_sf"/>
</dbReference>
<dbReference type="InterPro" id="IPR019734">
    <property type="entry name" value="TPR_rpt"/>
</dbReference>
<dbReference type="EMBL" id="FN647890">
    <property type="protein sequence ID" value="CBJ28868.1"/>
    <property type="molecule type" value="Genomic_DNA"/>
</dbReference>
<evidence type="ECO:0000313" key="7">
    <source>
        <dbReference type="Proteomes" id="UP000002630"/>
    </source>
</evidence>
<organism evidence="6 7">
    <name type="scientific">Ectocarpus siliculosus</name>
    <name type="common">Brown alga</name>
    <name type="synonym">Conferva siliculosa</name>
    <dbReference type="NCBI Taxonomy" id="2880"/>
    <lineage>
        <taxon>Eukaryota</taxon>
        <taxon>Sar</taxon>
        <taxon>Stramenopiles</taxon>
        <taxon>Ochrophyta</taxon>
        <taxon>PX clade</taxon>
        <taxon>Phaeophyceae</taxon>
        <taxon>Ectocarpales</taxon>
        <taxon>Ectocarpaceae</taxon>
        <taxon>Ectocarpus</taxon>
    </lineage>
</organism>
<dbReference type="OrthoDB" id="186001at2759"/>
<feature type="signal peptide" evidence="5">
    <location>
        <begin position="1"/>
        <end position="16"/>
    </location>
</feature>
<dbReference type="PANTHER" id="PTHR44858:SF1">
    <property type="entry name" value="UDP-N-ACETYLGLUCOSAMINE--PEPTIDE N-ACETYLGLUCOSAMINYLTRANSFERASE SPINDLY-RELATED"/>
    <property type="match status" value="1"/>
</dbReference>
<dbReference type="InterPro" id="IPR050498">
    <property type="entry name" value="Ycf3"/>
</dbReference>
<evidence type="ECO:0000313" key="6">
    <source>
        <dbReference type="EMBL" id="CBJ28868.1"/>
    </source>
</evidence>
<evidence type="ECO:0000256" key="1">
    <source>
        <dbReference type="ARBA" id="ARBA00022737"/>
    </source>
</evidence>
<feature type="repeat" description="TPR" evidence="3">
    <location>
        <begin position="198"/>
        <end position="231"/>
    </location>
</feature>
<dbReference type="PROSITE" id="PS50005">
    <property type="entry name" value="TPR"/>
    <property type="match status" value="2"/>
</dbReference>